<evidence type="ECO:0000313" key="4">
    <source>
        <dbReference type="EMBL" id="KAL2914485.1"/>
    </source>
</evidence>
<evidence type="ECO:0000256" key="1">
    <source>
        <dbReference type="ARBA" id="ARBA00022884"/>
    </source>
</evidence>
<accession>A0ABR4N4Q4</accession>
<dbReference type="Pfam" id="PF00076">
    <property type="entry name" value="RRM_1"/>
    <property type="match status" value="1"/>
</dbReference>
<protein>
    <recommendedName>
        <fullName evidence="3">RRM domain-containing protein</fullName>
    </recommendedName>
</protein>
<dbReference type="SMART" id="SM00360">
    <property type="entry name" value="RRM"/>
    <property type="match status" value="1"/>
</dbReference>
<gene>
    <name evidence="4" type="ORF">HK105_206052</name>
</gene>
<organism evidence="4 5">
    <name type="scientific">Polyrhizophydium stewartii</name>
    <dbReference type="NCBI Taxonomy" id="2732419"/>
    <lineage>
        <taxon>Eukaryota</taxon>
        <taxon>Fungi</taxon>
        <taxon>Fungi incertae sedis</taxon>
        <taxon>Chytridiomycota</taxon>
        <taxon>Chytridiomycota incertae sedis</taxon>
        <taxon>Chytridiomycetes</taxon>
        <taxon>Rhizophydiales</taxon>
        <taxon>Rhizophydiales incertae sedis</taxon>
        <taxon>Polyrhizophydium</taxon>
    </lineage>
</organism>
<reference evidence="4 5" key="1">
    <citation type="submission" date="2023-09" db="EMBL/GenBank/DDBJ databases">
        <title>Pangenome analysis of Batrachochytrium dendrobatidis and related Chytrids.</title>
        <authorList>
            <person name="Yacoub M.N."/>
            <person name="Stajich J.E."/>
            <person name="James T.Y."/>
        </authorList>
    </citation>
    <scope>NUCLEOTIDE SEQUENCE [LARGE SCALE GENOMIC DNA]</scope>
    <source>
        <strain evidence="4 5">JEL0888</strain>
    </source>
</reference>
<dbReference type="PANTHER" id="PTHR48024">
    <property type="entry name" value="GEO13361P1-RELATED"/>
    <property type="match status" value="1"/>
</dbReference>
<dbReference type="InterPro" id="IPR012677">
    <property type="entry name" value="Nucleotide-bd_a/b_plait_sf"/>
</dbReference>
<name>A0ABR4N4Q4_9FUNG</name>
<dbReference type="PANTHER" id="PTHR48024:SF56">
    <property type="entry name" value="HETEROGENEOUS NUCLEAR RIBONUCLEOPROTEIN A0"/>
    <property type="match status" value="1"/>
</dbReference>
<dbReference type="PROSITE" id="PS50102">
    <property type="entry name" value="RRM"/>
    <property type="match status" value="1"/>
</dbReference>
<dbReference type="SUPFAM" id="SSF54928">
    <property type="entry name" value="RNA-binding domain, RBD"/>
    <property type="match status" value="1"/>
</dbReference>
<evidence type="ECO:0000313" key="5">
    <source>
        <dbReference type="Proteomes" id="UP001527925"/>
    </source>
</evidence>
<dbReference type="InterPro" id="IPR000504">
    <property type="entry name" value="RRM_dom"/>
</dbReference>
<dbReference type="InterPro" id="IPR050886">
    <property type="entry name" value="RNA-binding_reg"/>
</dbReference>
<dbReference type="EMBL" id="JADGIZ020000033">
    <property type="protein sequence ID" value="KAL2914485.1"/>
    <property type="molecule type" value="Genomic_DNA"/>
</dbReference>
<dbReference type="InterPro" id="IPR048289">
    <property type="entry name" value="RRM2_NsCP33-like"/>
</dbReference>
<feature type="domain" description="RRM" evidence="3">
    <location>
        <begin position="11"/>
        <end position="89"/>
    </location>
</feature>
<keyword evidence="5" id="KW-1185">Reference proteome</keyword>
<keyword evidence="1 2" id="KW-0694">RNA-binding</keyword>
<dbReference type="Gene3D" id="3.30.70.330">
    <property type="match status" value="1"/>
</dbReference>
<sequence length="96" mass="10495">MPPRFDAPAGTRLFVGNLSWGTDNQSLGTAFSQFGEVVDAVVLRDRETDRSRGFGFVTFSTAEQANEAVARMDGQAIDGRNVRVNLANDRPQRSGF</sequence>
<dbReference type="CDD" id="cd21608">
    <property type="entry name" value="RRM2_NsCP33_like"/>
    <property type="match status" value="1"/>
</dbReference>
<comment type="caution">
    <text evidence="4">The sequence shown here is derived from an EMBL/GenBank/DDBJ whole genome shotgun (WGS) entry which is preliminary data.</text>
</comment>
<evidence type="ECO:0000256" key="2">
    <source>
        <dbReference type="PROSITE-ProRule" id="PRU00176"/>
    </source>
</evidence>
<evidence type="ECO:0000259" key="3">
    <source>
        <dbReference type="PROSITE" id="PS50102"/>
    </source>
</evidence>
<proteinExistence type="predicted"/>
<dbReference type="InterPro" id="IPR035979">
    <property type="entry name" value="RBD_domain_sf"/>
</dbReference>
<dbReference type="Proteomes" id="UP001527925">
    <property type="component" value="Unassembled WGS sequence"/>
</dbReference>